<feature type="compositionally biased region" description="Acidic residues" evidence="6">
    <location>
        <begin position="1135"/>
        <end position="1146"/>
    </location>
</feature>
<keyword evidence="4 5" id="KW-0539">Nucleus</keyword>
<dbReference type="Gene3D" id="3.30.70.3030">
    <property type="match status" value="1"/>
</dbReference>
<dbReference type="Pfam" id="PF17407">
    <property type="entry name" value="Nrap_D6"/>
    <property type="match status" value="1"/>
</dbReference>
<gene>
    <name evidence="13" type="ORF">VTK73DRAFT_10108</name>
</gene>
<dbReference type="InterPro" id="IPR005554">
    <property type="entry name" value="NOL6/Upt22"/>
</dbReference>
<evidence type="ECO:0000313" key="13">
    <source>
        <dbReference type="EMBL" id="KAL1875324.1"/>
    </source>
</evidence>
<feature type="domain" description="Nrap protein" evidence="10">
    <location>
        <begin position="609"/>
        <end position="796"/>
    </location>
</feature>
<feature type="region of interest" description="Disordered" evidence="6">
    <location>
        <begin position="1125"/>
        <end position="1171"/>
    </location>
</feature>
<dbReference type="Gene3D" id="1.10.1410.10">
    <property type="match status" value="1"/>
</dbReference>
<evidence type="ECO:0000256" key="6">
    <source>
        <dbReference type="SAM" id="MobiDB-lite"/>
    </source>
</evidence>
<evidence type="ECO:0000256" key="1">
    <source>
        <dbReference type="ARBA" id="ARBA00004604"/>
    </source>
</evidence>
<feature type="domain" description="Nrap protein" evidence="12">
    <location>
        <begin position="991"/>
        <end position="1191"/>
    </location>
</feature>
<evidence type="ECO:0000256" key="5">
    <source>
        <dbReference type="RuleBase" id="RU364032"/>
    </source>
</evidence>
<evidence type="ECO:0000256" key="2">
    <source>
        <dbReference type="ARBA" id="ARBA00006674"/>
    </source>
</evidence>
<dbReference type="Proteomes" id="UP001586593">
    <property type="component" value="Unassembled WGS sequence"/>
</dbReference>
<comment type="similarity">
    <text evidence="2 5">Belongs to the NRAP family.</text>
</comment>
<feature type="compositionally biased region" description="Low complexity" evidence="6">
    <location>
        <begin position="1025"/>
        <end position="1035"/>
    </location>
</feature>
<dbReference type="Pfam" id="PF03813">
    <property type="entry name" value="Nrap"/>
    <property type="match status" value="1"/>
</dbReference>
<dbReference type="InterPro" id="IPR035082">
    <property type="entry name" value="Nrap_D1"/>
</dbReference>
<evidence type="ECO:0000259" key="12">
    <source>
        <dbReference type="Pfam" id="PF17407"/>
    </source>
</evidence>
<dbReference type="PANTHER" id="PTHR17972">
    <property type="entry name" value="NUCLEOLAR RNA-ASSOCIATED PROTEIN"/>
    <property type="match status" value="1"/>
</dbReference>
<dbReference type="InterPro" id="IPR035369">
    <property type="entry name" value="Nrap_D4"/>
</dbReference>
<evidence type="ECO:0000256" key="4">
    <source>
        <dbReference type="ARBA" id="ARBA00023242"/>
    </source>
</evidence>
<evidence type="ECO:0000259" key="10">
    <source>
        <dbReference type="Pfam" id="PF17405"/>
    </source>
</evidence>
<comment type="caution">
    <text evidence="13">The sequence shown here is derived from an EMBL/GenBank/DDBJ whole genome shotgun (WGS) entry which is preliminary data.</text>
</comment>
<feature type="domain" description="Nrap protein" evidence="7">
    <location>
        <begin position="135"/>
        <end position="287"/>
    </location>
</feature>
<evidence type="ECO:0000259" key="11">
    <source>
        <dbReference type="Pfam" id="PF17406"/>
    </source>
</evidence>
<keyword evidence="5" id="KW-0690">Ribosome biogenesis</keyword>
<evidence type="ECO:0000259" key="9">
    <source>
        <dbReference type="Pfam" id="PF17404"/>
    </source>
</evidence>
<accession>A0ABR3XI36</accession>
<dbReference type="InterPro" id="IPR035368">
    <property type="entry name" value="Nrap_D3"/>
</dbReference>
<feature type="domain" description="Nrap protein" evidence="9">
    <location>
        <begin position="441"/>
        <end position="586"/>
    </location>
</feature>
<feature type="domain" description="Nrap protein" evidence="8">
    <location>
        <begin position="292"/>
        <end position="432"/>
    </location>
</feature>
<evidence type="ECO:0000313" key="14">
    <source>
        <dbReference type="Proteomes" id="UP001586593"/>
    </source>
</evidence>
<dbReference type="Pfam" id="PF17404">
    <property type="entry name" value="Nrap_D3"/>
    <property type="match status" value="1"/>
</dbReference>
<dbReference type="InterPro" id="IPR035367">
    <property type="entry name" value="Nrap_D2"/>
</dbReference>
<dbReference type="EMBL" id="JAZHXJ010000092">
    <property type="protein sequence ID" value="KAL1875324.1"/>
    <property type="molecule type" value="Genomic_DNA"/>
</dbReference>
<feature type="domain" description="Nrap protein" evidence="11">
    <location>
        <begin position="799"/>
        <end position="965"/>
    </location>
</feature>
<reference evidence="13 14" key="1">
    <citation type="journal article" date="2024" name="Commun. Biol.">
        <title>Comparative genomic analysis of thermophilic fungi reveals convergent evolutionary adaptations and gene losses.</title>
        <authorList>
            <person name="Steindorff A.S."/>
            <person name="Aguilar-Pontes M.V."/>
            <person name="Robinson A.J."/>
            <person name="Andreopoulos B."/>
            <person name="LaButti K."/>
            <person name="Kuo A."/>
            <person name="Mondo S."/>
            <person name="Riley R."/>
            <person name="Otillar R."/>
            <person name="Haridas S."/>
            <person name="Lipzen A."/>
            <person name="Grimwood J."/>
            <person name="Schmutz J."/>
            <person name="Clum A."/>
            <person name="Reid I.D."/>
            <person name="Moisan M.C."/>
            <person name="Butler G."/>
            <person name="Nguyen T.T.M."/>
            <person name="Dewar K."/>
            <person name="Conant G."/>
            <person name="Drula E."/>
            <person name="Henrissat B."/>
            <person name="Hansel C."/>
            <person name="Singer S."/>
            <person name="Hutchinson M.I."/>
            <person name="de Vries R.P."/>
            <person name="Natvig D.O."/>
            <person name="Powell A.J."/>
            <person name="Tsang A."/>
            <person name="Grigoriev I.V."/>
        </authorList>
    </citation>
    <scope>NUCLEOTIDE SEQUENCE [LARGE SCALE GENOMIC DNA]</scope>
    <source>
        <strain evidence="13 14">ATCC 24622</strain>
    </source>
</reference>
<dbReference type="InterPro" id="IPR035370">
    <property type="entry name" value="Nrap_D5"/>
</dbReference>
<dbReference type="Pfam" id="PF17405">
    <property type="entry name" value="Nrap_D4"/>
    <property type="match status" value="1"/>
</dbReference>
<keyword evidence="5" id="KW-0698">rRNA processing</keyword>
<keyword evidence="3 5" id="KW-0694">RNA-binding</keyword>
<evidence type="ECO:0000259" key="8">
    <source>
        <dbReference type="Pfam" id="PF17403"/>
    </source>
</evidence>
<dbReference type="Pfam" id="PF17403">
    <property type="entry name" value="Nrap_D2"/>
    <property type="match status" value="1"/>
</dbReference>
<evidence type="ECO:0000259" key="7">
    <source>
        <dbReference type="Pfam" id="PF03813"/>
    </source>
</evidence>
<proteinExistence type="inferred from homology"/>
<feature type="region of interest" description="Disordered" evidence="6">
    <location>
        <begin position="1018"/>
        <end position="1049"/>
    </location>
</feature>
<name>A0ABR3XI36_9PEZI</name>
<evidence type="ECO:0000256" key="3">
    <source>
        <dbReference type="ARBA" id="ARBA00022884"/>
    </source>
</evidence>
<organism evidence="13 14">
    <name type="scientific">Phialemonium thermophilum</name>
    <dbReference type="NCBI Taxonomy" id="223376"/>
    <lineage>
        <taxon>Eukaryota</taxon>
        <taxon>Fungi</taxon>
        <taxon>Dikarya</taxon>
        <taxon>Ascomycota</taxon>
        <taxon>Pezizomycotina</taxon>
        <taxon>Sordariomycetes</taxon>
        <taxon>Sordariomycetidae</taxon>
        <taxon>Cephalothecales</taxon>
        <taxon>Cephalothecaceae</taxon>
        <taxon>Phialemonium</taxon>
    </lineage>
</organism>
<dbReference type="Pfam" id="PF17406">
    <property type="entry name" value="Nrap_D5"/>
    <property type="match status" value="1"/>
</dbReference>
<feature type="compositionally biased region" description="Basic residues" evidence="6">
    <location>
        <begin position="1037"/>
        <end position="1047"/>
    </location>
</feature>
<dbReference type="InterPro" id="IPR035371">
    <property type="entry name" value="Nrap_D6"/>
</dbReference>
<protein>
    <recommendedName>
        <fullName evidence="5">U3 small nucleolar RNA-associated protein 22</fullName>
    </recommendedName>
</protein>
<keyword evidence="14" id="KW-1185">Reference proteome</keyword>
<sequence length="1196" mass="134242">MTSVPTKRRKLGHPDGELLESAMAVGIQQPTAFVLETEELLNEVRLDYSKALEGADDLLRQLKTSVEQIEPHDPVPIFEAAATLEKEHGIEVPFPEPRPPKDSPYKVSFAKPSQFNVVGSFVLKTMAKSQSDRAVDMILAMPEDILQEKDYLNLRYFYKRAYYLAYISVVLKREYEAVADLSFERLNGNPLLPVLSVSPRRTSGKAVIREGQDGNTGTHKPGKRYRIRLIPCAPEGYFPVKKLASNNCLIRSVADEDKKTPIPFYNSTLKADGSFVSYLKLLRQAEKTCSYFRDACLLGRIWLQQRGLGSSIATGGFGHFEWAVLVALLLRTGGRKGQPVLSPSLSSTQLFKATIQYLAETNLAKTCIIGTNSEPIEAIWEAGPVIYDAERHMNIAFKMSPSSSAWLQQHARWTHRLLSDRHVDHFAPTFIARADQPAHVFDLNVSLQLREDFDEYHYDPRGRDWSFGNKVYATIKKALGNRARLVHIRRQPDAPSWALDNRPGSSRGSRILVGIVFDPVHMSRQVDHGPAAEDKAEAHKFRQFWGEKAELRRFKDGSILETLIWSSNSPFDLCEEIIRYVVELHLFKEVSTEHLAFYGKGMPALVPVKSTDGQLFSAARQFFETLERDIRDLEDLPLHVNQIAPICPELRSASVKAPSFGSATSSARPMDVVIFFEASGKWPESLVAIQRAKIAFLLRIGSSLEEAKPEQIVTHLGIEDAQLEIENQAYLDIVYESGGTFRLRVHSDLEEVLLERRTRDKMLDQRTRTESATLLSTFRRLYNHLPLHTQTIRTYATRFPALSPTIRLLKHWFDAHRLSIHFPPDLIELFALHVFLEPYPWDAPSSATTGFLRTLLFLSRWDWRSEPLVVDTAATSDAEFAAASGNSSLIAASTAVDRTTVNTRFEAWRKLDPAMNRTVLFVATNHDTSGTVHTTVAGEPSPSKMVATRMTVLARGACRLLKEGSGNPANTFGADLDITASTASTLFTPSLADFDVVIRLNKRVLKACTRIYPSEADSESELDSDAGSGSDSDAAGTRRRKRHRTTRFKNLDMRTGQRPLPVATHPARFLVEQLWRRAGYGAGALAFFHGAEDDSIITAVWNPLVQRRSFRVNLICSYRPVSGKATSRIQRTKDEEGDEMDLDEETESKNGSEISNSKREEEEEEEDMVEVNREGILAEIARIGGDLIDRIDVKGS</sequence>
<keyword evidence="5" id="KW-0687">Ribonucleoprotein</keyword>
<comment type="subcellular location">
    <subcellularLocation>
        <location evidence="1 5">Nucleus</location>
        <location evidence="1 5">Nucleolus</location>
    </subcellularLocation>
</comment>
<dbReference type="PANTHER" id="PTHR17972:SF0">
    <property type="entry name" value="NUCLEOLAR PROTEIN 6"/>
    <property type="match status" value="1"/>
</dbReference>